<feature type="compositionally biased region" description="Basic residues" evidence="1">
    <location>
        <begin position="338"/>
        <end position="349"/>
    </location>
</feature>
<proteinExistence type="predicted"/>
<feature type="region of interest" description="Disordered" evidence="1">
    <location>
        <begin position="323"/>
        <end position="352"/>
    </location>
</feature>
<accession>A0A7S3Y4Z3</accession>
<dbReference type="Gene3D" id="2.130.10.10">
    <property type="entry name" value="YVTN repeat-like/Quinoprotein amine dehydrogenase"/>
    <property type="match status" value="1"/>
</dbReference>
<protein>
    <submittedName>
        <fullName evidence="2">Uncharacterized protein</fullName>
    </submittedName>
</protein>
<sequence length="363" mass="41117">MPFEIFDHANAVEAASCGEFFRISPDAQVAVFVSCLAASMDEHCHKDDELPVGNRQRIQLAFHQQQNTPRGRFYHLSTKTIVSFYVPVLEKVYSDSDFTDTFSFQNKLFMGICRPCYDEGGGELGTFFDDWYLNNNSIIRVWRTSDGQMISSIFLERSIKETSWAGSLAKLSCDGNLVLVIIRNTIYMFDTFTGLLIRQSSGLSSIRAYQDLHQRYSLVDCALSPNGALLARLYNVFKADNQSLDELIYPEDVDELLFKEAVVEIVECNTGRKILAHTLRDTRAACCISFVPDGRGLAVQSNDMSAYQFLYLVGASAAEEKVVHPPPLPREMEDQPSKQRRKQRSGKQTKIKDFFIILPGEKY</sequence>
<dbReference type="SUPFAM" id="SSF82171">
    <property type="entry name" value="DPP6 N-terminal domain-like"/>
    <property type="match status" value="1"/>
</dbReference>
<dbReference type="EMBL" id="HBIU01044470">
    <property type="protein sequence ID" value="CAE0641194.1"/>
    <property type="molecule type" value="Transcribed_RNA"/>
</dbReference>
<reference evidence="2" key="1">
    <citation type="submission" date="2021-01" db="EMBL/GenBank/DDBJ databases">
        <authorList>
            <person name="Corre E."/>
            <person name="Pelletier E."/>
            <person name="Niang G."/>
            <person name="Scheremetjew M."/>
            <person name="Finn R."/>
            <person name="Kale V."/>
            <person name="Holt S."/>
            <person name="Cochrane G."/>
            <person name="Meng A."/>
            <person name="Brown T."/>
            <person name="Cohen L."/>
        </authorList>
    </citation>
    <scope>NUCLEOTIDE SEQUENCE</scope>
    <source>
        <strain evidence="2">CCMP3107</strain>
    </source>
</reference>
<evidence type="ECO:0000256" key="1">
    <source>
        <dbReference type="SAM" id="MobiDB-lite"/>
    </source>
</evidence>
<evidence type="ECO:0000313" key="2">
    <source>
        <dbReference type="EMBL" id="CAE0641194.1"/>
    </source>
</evidence>
<organism evidence="2">
    <name type="scientific">Heterosigma akashiwo</name>
    <name type="common">Chromophytic alga</name>
    <name type="synonym">Heterosigma carterae</name>
    <dbReference type="NCBI Taxonomy" id="2829"/>
    <lineage>
        <taxon>Eukaryota</taxon>
        <taxon>Sar</taxon>
        <taxon>Stramenopiles</taxon>
        <taxon>Ochrophyta</taxon>
        <taxon>Raphidophyceae</taxon>
        <taxon>Chattonellales</taxon>
        <taxon>Chattonellaceae</taxon>
        <taxon>Heterosigma</taxon>
    </lineage>
</organism>
<gene>
    <name evidence="2" type="ORF">HAKA00212_LOCUS20022</name>
</gene>
<dbReference type="AlphaFoldDB" id="A0A7S3Y4Z3"/>
<dbReference type="InterPro" id="IPR015943">
    <property type="entry name" value="WD40/YVTN_repeat-like_dom_sf"/>
</dbReference>
<name>A0A7S3Y4Z3_HETAK</name>